<dbReference type="InterPro" id="IPR050330">
    <property type="entry name" value="Bact_OuterMem_StrucFunc"/>
</dbReference>
<dbReference type="InterPro" id="IPR006665">
    <property type="entry name" value="OmpA-like"/>
</dbReference>
<evidence type="ECO:0000256" key="3">
    <source>
        <dbReference type="ARBA" id="ARBA00022475"/>
    </source>
</evidence>
<evidence type="ECO:0000313" key="11">
    <source>
        <dbReference type="Proteomes" id="UP001445268"/>
    </source>
</evidence>
<accession>A0ABZ3E1G2</accession>
<evidence type="ECO:0000256" key="4">
    <source>
        <dbReference type="ARBA" id="ARBA00022692"/>
    </source>
</evidence>
<dbReference type="Pfam" id="PF13677">
    <property type="entry name" value="MotB_plug"/>
    <property type="match status" value="1"/>
</dbReference>
<dbReference type="InterPro" id="IPR025713">
    <property type="entry name" value="MotB-like_N_dom"/>
</dbReference>
<evidence type="ECO:0000256" key="8">
    <source>
        <dbReference type="SAM" id="Phobius"/>
    </source>
</evidence>
<feature type="transmembrane region" description="Helical" evidence="8">
    <location>
        <begin position="32"/>
        <end position="52"/>
    </location>
</feature>
<dbReference type="InterPro" id="IPR036737">
    <property type="entry name" value="OmpA-like_sf"/>
</dbReference>
<evidence type="ECO:0000256" key="1">
    <source>
        <dbReference type="ARBA" id="ARBA00004162"/>
    </source>
</evidence>
<keyword evidence="5 8" id="KW-1133">Transmembrane helix</keyword>
<evidence type="ECO:0000256" key="5">
    <source>
        <dbReference type="ARBA" id="ARBA00022989"/>
    </source>
</evidence>
<organism evidence="10 11">
    <name type="scientific">Marinobacter alkaliphilus</name>
    <dbReference type="NCBI Taxonomy" id="254719"/>
    <lineage>
        <taxon>Bacteria</taxon>
        <taxon>Pseudomonadati</taxon>
        <taxon>Pseudomonadota</taxon>
        <taxon>Gammaproteobacteria</taxon>
        <taxon>Pseudomonadales</taxon>
        <taxon>Marinobacteraceae</taxon>
        <taxon>Marinobacter</taxon>
    </lineage>
</organism>
<evidence type="ECO:0000313" key="10">
    <source>
        <dbReference type="EMBL" id="XAF53515.1"/>
    </source>
</evidence>
<dbReference type="RefSeq" id="WP_342631256.1">
    <property type="nucleotide sequence ID" value="NZ_CP152380.1"/>
</dbReference>
<dbReference type="PANTHER" id="PTHR30329">
    <property type="entry name" value="STATOR ELEMENT OF FLAGELLAR MOTOR COMPLEX"/>
    <property type="match status" value="1"/>
</dbReference>
<dbReference type="EMBL" id="CP152380">
    <property type="protein sequence ID" value="XAF53515.1"/>
    <property type="molecule type" value="Genomic_DNA"/>
</dbReference>
<evidence type="ECO:0000256" key="6">
    <source>
        <dbReference type="ARBA" id="ARBA00023136"/>
    </source>
</evidence>
<dbReference type="PRINTS" id="PR01023">
    <property type="entry name" value="NAFLGMOTY"/>
</dbReference>
<dbReference type="PROSITE" id="PS51123">
    <property type="entry name" value="OMPA_2"/>
    <property type="match status" value="1"/>
</dbReference>
<keyword evidence="6 7" id="KW-0472">Membrane</keyword>
<dbReference type="SUPFAM" id="SSF103088">
    <property type="entry name" value="OmpA-like"/>
    <property type="match status" value="1"/>
</dbReference>
<protein>
    <submittedName>
        <fullName evidence="10">OmpA family protein</fullName>
    </submittedName>
</protein>
<sequence length="239" mass="25852">MPELDPGTTGVARRADHLRIPVTHSTEEESWLVTYLDVITLLLVMFVVMLALSGGPADEPGEQIRLATPVVEQSGTVMEPVAEQTPAGSESEAFANRARATLQAVGLGDDIAVIPQQDGVRFRISNDILFGSGEAVLSAEGIRQLENLVPLLADSDYQVTVAGHTDSLPIQTSRFPSNWELSSARAGSVVRLFENAGVPRNRLQAAGYADTRPLFRNDTEQGRSRNRRVEIILEGAPPQ</sequence>
<evidence type="ECO:0000259" key="9">
    <source>
        <dbReference type="PROSITE" id="PS51123"/>
    </source>
</evidence>
<evidence type="ECO:0000256" key="7">
    <source>
        <dbReference type="PROSITE-ProRule" id="PRU00473"/>
    </source>
</evidence>
<keyword evidence="11" id="KW-1185">Reference proteome</keyword>
<comment type="similarity">
    <text evidence="2">Belongs to the MotB family.</text>
</comment>
<name>A0ABZ3E1G2_9GAMM</name>
<keyword evidence="4 8" id="KW-0812">Transmembrane</keyword>
<evidence type="ECO:0000256" key="2">
    <source>
        <dbReference type="ARBA" id="ARBA00008914"/>
    </source>
</evidence>
<dbReference type="Proteomes" id="UP001445268">
    <property type="component" value="Chromosome"/>
</dbReference>
<keyword evidence="3" id="KW-1003">Cell membrane</keyword>
<feature type="domain" description="OmpA-like" evidence="9">
    <location>
        <begin position="117"/>
        <end position="237"/>
    </location>
</feature>
<dbReference type="Pfam" id="PF00691">
    <property type="entry name" value="OmpA"/>
    <property type="match status" value="1"/>
</dbReference>
<dbReference type="Gene3D" id="3.30.1330.60">
    <property type="entry name" value="OmpA-like domain"/>
    <property type="match status" value="1"/>
</dbReference>
<reference evidence="10 11" key="1">
    <citation type="submission" date="2024-04" db="EMBL/GenBank/DDBJ databases">
        <title>Marinobacter sp. SBY-1.</title>
        <authorList>
            <person name="Pan C."/>
        </authorList>
    </citation>
    <scope>NUCLEOTIDE SEQUENCE [LARGE SCALE GENOMIC DNA]</scope>
    <source>
        <strain evidence="10 11">SBY-1</strain>
    </source>
</reference>
<gene>
    <name evidence="10" type="ORF">AAGT77_16570</name>
</gene>
<proteinExistence type="inferred from homology"/>
<comment type="subcellular location">
    <subcellularLocation>
        <location evidence="1">Cell membrane</location>
        <topology evidence="1">Single-pass membrane protein</topology>
    </subcellularLocation>
</comment>
<dbReference type="CDD" id="cd07185">
    <property type="entry name" value="OmpA_C-like"/>
    <property type="match status" value="1"/>
</dbReference>
<dbReference type="PANTHER" id="PTHR30329:SF21">
    <property type="entry name" value="LIPOPROTEIN YIAD-RELATED"/>
    <property type="match status" value="1"/>
</dbReference>